<reference evidence="3 4" key="1">
    <citation type="submission" date="2014-02" db="EMBL/GenBank/DDBJ databases">
        <title>The small core and large imbalanced accessory genome model reveals a collaborative survival strategy of Sorangium cellulosum strains in nature.</title>
        <authorList>
            <person name="Han K."/>
            <person name="Peng R."/>
            <person name="Blom J."/>
            <person name="Li Y.-Z."/>
        </authorList>
    </citation>
    <scope>NUCLEOTIDE SEQUENCE [LARGE SCALE GENOMIC DNA]</scope>
    <source>
        <strain evidence="3 4">So0011-07</strain>
    </source>
</reference>
<dbReference type="AlphaFoldDB" id="A0A150RMV2"/>
<protein>
    <submittedName>
        <fullName evidence="3">Epimerase</fullName>
    </submittedName>
</protein>
<dbReference type="InterPro" id="IPR001509">
    <property type="entry name" value="Epimerase_deHydtase"/>
</dbReference>
<dbReference type="InterPro" id="IPR050177">
    <property type="entry name" value="Lipid_A_modif_metabolic_enz"/>
</dbReference>
<name>A0A150RMV2_SORCE</name>
<dbReference type="Proteomes" id="UP000075635">
    <property type="component" value="Unassembled WGS sequence"/>
</dbReference>
<dbReference type="Pfam" id="PF01370">
    <property type="entry name" value="Epimerase"/>
    <property type="match status" value="2"/>
</dbReference>
<proteinExistence type="predicted"/>
<feature type="domain" description="NAD-dependent epimerase/dehydratase" evidence="2">
    <location>
        <begin position="3"/>
        <end position="77"/>
    </location>
</feature>
<feature type="region of interest" description="Disordered" evidence="1">
    <location>
        <begin position="331"/>
        <end position="350"/>
    </location>
</feature>
<dbReference type="PANTHER" id="PTHR43245">
    <property type="entry name" value="BIFUNCTIONAL POLYMYXIN RESISTANCE PROTEIN ARNA"/>
    <property type="match status" value="1"/>
</dbReference>
<comment type="caution">
    <text evidence="3">The sequence shown here is derived from an EMBL/GenBank/DDBJ whole genome shotgun (WGS) entry which is preliminary data.</text>
</comment>
<dbReference type="EMBL" id="JEMB01002373">
    <property type="protein sequence ID" value="KYF81597.1"/>
    <property type="molecule type" value="Genomic_DNA"/>
</dbReference>
<sequence>MRVLVLGGTRFMGHFLVYRLLAAGHQVTLLNRGVTPDAFGDRVARLRCDRAAGDLEQALGGREFDAAVDFTAYTAADGRAAVGALGGGRVGHYLMISTGSVYLVRKGCPRPSRERDYDGPLLPEPADEADRAAWAYGMDKRGCEDVLAAAWHEHGFPATVLRIPMVNGERDPHRRLERYIARVLDGGPLLVPDGGEHPVRHVYSGDVVRAIARLLLVPSTFGQAYNLCMEETPTLSELLALVAELLGAPARLVPVTSAALRDRGVDPVAMSPFSDRWMSLLDPAKARAELGFQHTPLRRWLETVITSLLANPPSEPPPGYERRAEELSLAASLDDARAANTGTPGNAGPA</sequence>
<dbReference type="Gene3D" id="3.40.50.720">
    <property type="entry name" value="NAD(P)-binding Rossmann-like Domain"/>
    <property type="match status" value="1"/>
</dbReference>
<dbReference type="InterPro" id="IPR036291">
    <property type="entry name" value="NAD(P)-bd_dom_sf"/>
</dbReference>
<dbReference type="SUPFAM" id="SSF51735">
    <property type="entry name" value="NAD(P)-binding Rossmann-fold domains"/>
    <property type="match status" value="1"/>
</dbReference>
<evidence type="ECO:0000313" key="4">
    <source>
        <dbReference type="Proteomes" id="UP000075635"/>
    </source>
</evidence>
<organism evidence="3 4">
    <name type="scientific">Sorangium cellulosum</name>
    <name type="common">Polyangium cellulosum</name>
    <dbReference type="NCBI Taxonomy" id="56"/>
    <lineage>
        <taxon>Bacteria</taxon>
        <taxon>Pseudomonadati</taxon>
        <taxon>Myxococcota</taxon>
        <taxon>Polyangia</taxon>
        <taxon>Polyangiales</taxon>
        <taxon>Polyangiaceae</taxon>
        <taxon>Sorangium</taxon>
    </lineage>
</organism>
<gene>
    <name evidence="3" type="ORF">BE17_11815</name>
</gene>
<evidence type="ECO:0000256" key="1">
    <source>
        <dbReference type="SAM" id="MobiDB-lite"/>
    </source>
</evidence>
<feature type="domain" description="NAD-dependent epimerase/dehydratase" evidence="2">
    <location>
        <begin position="126"/>
        <end position="227"/>
    </location>
</feature>
<evidence type="ECO:0000259" key="2">
    <source>
        <dbReference type="Pfam" id="PF01370"/>
    </source>
</evidence>
<accession>A0A150RMV2</accession>
<evidence type="ECO:0000313" key="3">
    <source>
        <dbReference type="EMBL" id="KYF81597.1"/>
    </source>
</evidence>